<proteinExistence type="predicted"/>
<accession>A0A1X9MC83</accession>
<dbReference type="SUPFAM" id="SSF160544">
    <property type="entry name" value="EscU C-terminal domain-like"/>
    <property type="match status" value="1"/>
</dbReference>
<dbReference type="STRING" id="199441.BkAM31D_14845"/>
<dbReference type="InterPro" id="IPR006135">
    <property type="entry name" value="T3SS_substrate_exporter"/>
</dbReference>
<dbReference type="EMBL" id="CP020814">
    <property type="protein sequence ID" value="ARK31016.1"/>
    <property type="molecule type" value="Genomic_DNA"/>
</dbReference>
<dbReference type="GO" id="GO:0009306">
    <property type="term" value="P:protein secretion"/>
    <property type="evidence" value="ECO:0007669"/>
    <property type="project" value="InterPro"/>
</dbReference>
<name>A0A1X9MC83_9BACI</name>
<dbReference type="PANTHER" id="PTHR30531:SF12">
    <property type="entry name" value="FLAGELLAR BIOSYNTHETIC PROTEIN FLHB"/>
    <property type="match status" value="1"/>
</dbReference>
<keyword evidence="1" id="KW-0969">Cilium</keyword>
<keyword evidence="2" id="KW-1185">Reference proteome</keyword>
<dbReference type="Pfam" id="PF01312">
    <property type="entry name" value="Bac_export_2"/>
    <property type="match status" value="1"/>
</dbReference>
<keyword evidence="1" id="KW-0282">Flagellum</keyword>
<dbReference type="AlphaFoldDB" id="A0A1X9MC83"/>
<dbReference type="KEGG" id="bkw:BkAM31D_14845"/>
<dbReference type="Gene3D" id="3.40.1690.10">
    <property type="entry name" value="secretion proteins EscU"/>
    <property type="match status" value="1"/>
</dbReference>
<dbReference type="GO" id="GO:0005886">
    <property type="term" value="C:plasma membrane"/>
    <property type="evidence" value="ECO:0007669"/>
    <property type="project" value="TreeGrafter"/>
</dbReference>
<reference evidence="1 2" key="1">
    <citation type="submission" date="2017-04" db="EMBL/GenBank/DDBJ databases">
        <title>Bacillus krulwichiae AM31D Genome sequencing and assembly.</title>
        <authorList>
            <person name="Krulwich T.A."/>
            <person name="Anastor L."/>
            <person name="Ehrlich R."/>
            <person name="Ehrlich G.D."/>
            <person name="Janto B."/>
        </authorList>
    </citation>
    <scope>NUCLEOTIDE SEQUENCE [LARGE SCALE GENOMIC DNA]</scope>
    <source>
        <strain evidence="1 2">AM31D</strain>
    </source>
</reference>
<dbReference type="InterPro" id="IPR029025">
    <property type="entry name" value="T3SS_substrate_exporter_C"/>
</dbReference>
<protein>
    <submittedName>
        <fullName evidence="1">Flagellar biosynthetic protein FlhB</fullName>
    </submittedName>
</protein>
<evidence type="ECO:0000313" key="2">
    <source>
        <dbReference type="Proteomes" id="UP000193006"/>
    </source>
</evidence>
<evidence type="ECO:0000313" key="1">
    <source>
        <dbReference type="EMBL" id="ARK31016.1"/>
    </source>
</evidence>
<sequence length="87" mass="9832">MKSERKQAVALRYRSDIDHSPKVIGKGAGLKAEEIIALAIENNIPIQEDVSLVELLSKLEVNQAIPEELYEVVAEIFAFIYRIDQNH</sequence>
<organism evidence="1 2">
    <name type="scientific">Halalkalibacter krulwichiae</name>
    <dbReference type="NCBI Taxonomy" id="199441"/>
    <lineage>
        <taxon>Bacteria</taxon>
        <taxon>Bacillati</taxon>
        <taxon>Bacillota</taxon>
        <taxon>Bacilli</taxon>
        <taxon>Bacillales</taxon>
        <taxon>Bacillaceae</taxon>
        <taxon>Halalkalibacter</taxon>
    </lineage>
</organism>
<gene>
    <name evidence="1" type="primary">flhB_3</name>
    <name evidence="1" type="ORF">BkAM31D_14845</name>
</gene>
<keyword evidence="1" id="KW-0966">Cell projection</keyword>
<dbReference type="RefSeq" id="WP_066150266.1">
    <property type="nucleotide sequence ID" value="NZ_CP020814.1"/>
</dbReference>
<dbReference type="Proteomes" id="UP000193006">
    <property type="component" value="Chromosome"/>
</dbReference>
<dbReference type="PANTHER" id="PTHR30531">
    <property type="entry name" value="FLAGELLAR BIOSYNTHETIC PROTEIN FLHB"/>
    <property type="match status" value="1"/>
</dbReference>